<sequence length="123" mass="13344">MVSYTIGKISTCLGCEKRGGNMAWNRLQGRLISTTQRLCHGGIRNSIAPFGHYIIEEVKERTNGRGIDTVAVFGVVGAAYRSAPPLGNLRRIVVAAGLSAGGVIFRYSAPEMEDERSLNWNSC</sequence>
<keyword evidence="2" id="KW-1185">Reference proteome</keyword>
<evidence type="ECO:0000313" key="1">
    <source>
        <dbReference type="EMBL" id="KAF2436968.1"/>
    </source>
</evidence>
<reference evidence="1" key="1">
    <citation type="journal article" date="2020" name="Stud. Mycol.">
        <title>101 Dothideomycetes genomes: a test case for predicting lifestyles and emergence of pathogens.</title>
        <authorList>
            <person name="Haridas S."/>
            <person name="Albert R."/>
            <person name="Binder M."/>
            <person name="Bloem J."/>
            <person name="Labutti K."/>
            <person name="Salamov A."/>
            <person name="Andreopoulos B."/>
            <person name="Baker S."/>
            <person name="Barry K."/>
            <person name="Bills G."/>
            <person name="Bluhm B."/>
            <person name="Cannon C."/>
            <person name="Castanera R."/>
            <person name="Culley D."/>
            <person name="Daum C."/>
            <person name="Ezra D."/>
            <person name="Gonzalez J."/>
            <person name="Henrissat B."/>
            <person name="Kuo A."/>
            <person name="Liang C."/>
            <person name="Lipzen A."/>
            <person name="Lutzoni F."/>
            <person name="Magnuson J."/>
            <person name="Mondo S."/>
            <person name="Nolan M."/>
            <person name="Ohm R."/>
            <person name="Pangilinan J."/>
            <person name="Park H.-J."/>
            <person name="Ramirez L."/>
            <person name="Alfaro M."/>
            <person name="Sun H."/>
            <person name="Tritt A."/>
            <person name="Yoshinaga Y."/>
            <person name="Zwiers L.-H."/>
            <person name="Turgeon B."/>
            <person name="Goodwin S."/>
            <person name="Spatafora J."/>
            <person name="Crous P."/>
            <person name="Grigoriev I."/>
        </authorList>
    </citation>
    <scope>NUCLEOTIDE SEQUENCE</scope>
    <source>
        <strain evidence="1">CBS 130266</strain>
    </source>
</reference>
<gene>
    <name evidence="1" type="ORF">EJ08DRAFT_8054</name>
</gene>
<organism evidence="1 2">
    <name type="scientific">Tothia fuscella</name>
    <dbReference type="NCBI Taxonomy" id="1048955"/>
    <lineage>
        <taxon>Eukaryota</taxon>
        <taxon>Fungi</taxon>
        <taxon>Dikarya</taxon>
        <taxon>Ascomycota</taxon>
        <taxon>Pezizomycotina</taxon>
        <taxon>Dothideomycetes</taxon>
        <taxon>Pleosporomycetidae</taxon>
        <taxon>Venturiales</taxon>
        <taxon>Cylindrosympodiaceae</taxon>
        <taxon>Tothia</taxon>
    </lineage>
</organism>
<proteinExistence type="predicted"/>
<evidence type="ECO:0000313" key="2">
    <source>
        <dbReference type="Proteomes" id="UP000800235"/>
    </source>
</evidence>
<dbReference type="Proteomes" id="UP000800235">
    <property type="component" value="Unassembled WGS sequence"/>
</dbReference>
<comment type="caution">
    <text evidence="1">The sequence shown here is derived from an EMBL/GenBank/DDBJ whole genome shotgun (WGS) entry which is preliminary data.</text>
</comment>
<name>A0A9P4P580_9PEZI</name>
<protein>
    <submittedName>
        <fullName evidence="1">Uncharacterized protein</fullName>
    </submittedName>
</protein>
<dbReference type="AlphaFoldDB" id="A0A9P4P580"/>
<dbReference type="EMBL" id="MU007009">
    <property type="protein sequence ID" value="KAF2436968.1"/>
    <property type="molecule type" value="Genomic_DNA"/>
</dbReference>
<accession>A0A9P4P580</accession>